<dbReference type="GO" id="GO:0006284">
    <property type="term" value="P:base-excision repair"/>
    <property type="evidence" value="ECO:0007669"/>
    <property type="project" value="TreeGrafter"/>
</dbReference>
<protein>
    <recommendedName>
        <fullName evidence="1">Xylose isomerase-like TIM barrel domain-containing protein</fullName>
    </recommendedName>
</protein>
<dbReference type="InterPro" id="IPR001719">
    <property type="entry name" value="AP_endonuc_2"/>
</dbReference>
<feature type="domain" description="Xylose isomerase-like TIM barrel" evidence="1">
    <location>
        <begin position="17"/>
        <end position="164"/>
    </location>
</feature>
<dbReference type="GO" id="GO:0003906">
    <property type="term" value="F:DNA-(apurinic or apyrimidinic site) endonuclease activity"/>
    <property type="evidence" value="ECO:0007669"/>
    <property type="project" value="TreeGrafter"/>
</dbReference>
<dbReference type="SUPFAM" id="SSF51658">
    <property type="entry name" value="Xylose isomerase-like"/>
    <property type="match status" value="1"/>
</dbReference>
<dbReference type="Pfam" id="PF01261">
    <property type="entry name" value="AP_endonuc_2"/>
    <property type="match status" value="1"/>
</dbReference>
<dbReference type="AlphaFoldDB" id="A0A0F8Y7Z8"/>
<dbReference type="EMBL" id="LAZR01058479">
    <property type="protein sequence ID" value="KKK69800.1"/>
    <property type="molecule type" value="Genomic_DNA"/>
</dbReference>
<dbReference type="GO" id="GO:0008081">
    <property type="term" value="F:phosphoric diester hydrolase activity"/>
    <property type="evidence" value="ECO:0007669"/>
    <property type="project" value="TreeGrafter"/>
</dbReference>
<name>A0A0F8Y7Z8_9ZZZZ</name>
<dbReference type="GO" id="GO:0003677">
    <property type="term" value="F:DNA binding"/>
    <property type="evidence" value="ECO:0007669"/>
    <property type="project" value="InterPro"/>
</dbReference>
<sequence>MKIGAHVRTSGGVDKAIDRAEEMGAETIQIFSGAPQAWRRKEYRPEEVESYTARVAETGIEPAFLHGVYLANLATDNQENLAKSLEALVHDMNVCHLLGARGVIFHIGSHRGAGYDRVFRQVVESVSRVVEATPEGIWLILENSAGMGGAIGSKFEELGRIIREA</sequence>
<dbReference type="InterPro" id="IPR036237">
    <property type="entry name" value="Xyl_isomerase-like_sf"/>
</dbReference>
<evidence type="ECO:0000259" key="1">
    <source>
        <dbReference type="Pfam" id="PF01261"/>
    </source>
</evidence>
<gene>
    <name evidence="2" type="ORF">LCGC14_2930390</name>
</gene>
<dbReference type="PANTHER" id="PTHR21445">
    <property type="entry name" value="ENDONUCLEASE IV ENDODEOXYRIBONUCLEASE IV"/>
    <property type="match status" value="1"/>
</dbReference>
<feature type="non-terminal residue" evidence="2">
    <location>
        <position position="165"/>
    </location>
</feature>
<dbReference type="PANTHER" id="PTHR21445:SF0">
    <property type="entry name" value="APURINIC-APYRIMIDINIC ENDONUCLEASE"/>
    <property type="match status" value="1"/>
</dbReference>
<organism evidence="2">
    <name type="scientific">marine sediment metagenome</name>
    <dbReference type="NCBI Taxonomy" id="412755"/>
    <lineage>
        <taxon>unclassified sequences</taxon>
        <taxon>metagenomes</taxon>
        <taxon>ecological metagenomes</taxon>
    </lineage>
</organism>
<accession>A0A0F8Y7Z8</accession>
<reference evidence="2" key="1">
    <citation type="journal article" date="2015" name="Nature">
        <title>Complex archaea that bridge the gap between prokaryotes and eukaryotes.</title>
        <authorList>
            <person name="Spang A."/>
            <person name="Saw J.H."/>
            <person name="Jorgensen S.L."/>
            <person name="Zaremba-Niedzwiedzka K."/>
            <person name="Martijn J."/>
            <person name="Lind A.E."/>
            <person name="van Eijk R."/>
            <person name="Schleper C."/>
            <person name="Guy L."/>
            <person name="Ettema T.J."/>
        </authorList>
    </citation>
    <scope>NUCLEOTIDE SEQUENCE</scope>
</reference>
<dbReference type="GO" id="GO:0008270">
    <property type="term" value="F:zinc ion binding"/>
    <property type="evidence" value="ECO:0007669"/>
    <property type="project" value="InterPro"/>
</dbReference>
<proteinExistence type="predicted"/>
<dbReference type="SMART" id="SM00518">
    <property type="entry name" value="AP2Ec"/>
    <property type="match status" value="1"/>
</dbReference>
<comment type="caution">
    <text evidence="2">The sequence shown here is derived from an EMBL/GenBank/DDBJ whole genome shotgun (WGS) entry which is preliminary data.</text>
</comment>
<dbReference type="Gene3D" id="3.20.20.150">
    <property type="entry name" value="Divalent-metal-dependent TIM barrel enzymes"/>
    <property type="match status" value="1"/>
</dbReference>
<dbReference type="InterPro" id="IPR013022">
    <property type="entry name" value="Xyl_isomerase-like_TIM-brl"/>
</dbReference>
<dbReference type="PROSITE" id="PS51432">
    <property type="entry name" value="AP_NUCLEASE_F2_4"/>
    <property type="match status" value="1"/>
</dbReference>
<evidence type="ECO:0000313" key="2">
    <source>
        <dbReference type="EMBL" id="KKK69800.1"/>
    </source>
</evidence>